<dbReference type="Proteomes" id="UP000799440">
    <property type="component" value="Unassembled WGS sequence"/>
</dbReference>
<evidence type="ECO:0000256" key="1">
    <source>
        <dbReference type="SAM" id="Coils"/>
    </source>
</evidence>
<organism evidence="2 3">
    <name type="scientific">Sporormia fimetaria CBS 119925</name>
    <dbReference type="NCBI Taxonomy" id="1340428"/>
    <lineage>
        <taxon>Eukaryota</taxon>
        <taxon>Fungi</taxon>
        <taxon>Dikarya</taxon>
        <taxon>Ascomycota</taxon>
        <taxon>Pezizomycotina</taxon>
        <taxon>Dothideomycetes</taxon>
        <taxon>Pleosporomycetidae</taxon>
        <taxon>Pleosporales</taxon>
        <taxon>Sporormiaceae</taxon>
        <taxon>Sporormia</taxon>
    </lineage>
</organism>
<reference evidence="2" key="1">
    <citation type="journal article" date="2020" name="Stud. Mycol.">
        <title>101 Dothideomycetes genomes: a test case for predicting lifestyles and emergence of pathogens.</title>
        <authorList>
            <person name="Haridas S."/>
            <person name="Albert R."/>
            <person name="Binder M."/>
            <person name="Bloem J."/>
            <person name="Labutti K."/>
            <person name="Salamov A."/>
            <person name="Andreopoulos B."/>
            <person name="Baker S."/>
            <person name="Barry K."/>
            <person name="Bills G."/>
            <person name="Bluhm B."/>
            <person name="Cannon C."/>
            <person name="Castanera R."/>
            <person name="Culley D."/>
            <person name="Daum C."/>
            <person name="Ezra D."/>
            <person name="Gonzalez J."/>
            <person name="Henrissat B."/>
            <person name="Kuo A."/>
            <person name="Liang C."/>
            <person name="Lipzen A."/>
            <person name="Lutzoni F."/>
            <person name="Magnuson J."/>
            <person name="Mondo S."/>
            <person name="Nolan M."/>
            <person name="Ohm R."/>
            <person name="Pangilinan J."/>
            <person name="Park H.-J."/>
            <person name="Ramirez L."/>
            <person name="Alfaro M."/>
            <person name="Sun H."/>
            <person name="Tritt A."/>
            <person name="Yoshinaga Y."/>
            <person name="Zwiers L.-H."/>
            <person name="Turgeon B."/>
            <person name="Goodwin S."/>
            <person name="Spatafora J."/>
            <person name="Crous P."/>
            <person name="Grigoriev I."/>
        </authorList>
    </citation>
    <scope>NUCLEOTIDE SEQUENCE</scope>
    <source>
        <strain evidence="2">CBS 119925</strain>
    </source>
</reference>
<dbReference type="EMBL" id="MU006564">
    <property type="protein sequence ID" value="KAF2750097.1"/>
    <property type="molecule type" value="Genomic_DNA"/>
</dbReference>
<protein>
    <submittedName>
        <fullName evidence="2">Uncharacterized protein</fullName>
    </submittedName>
</protein>
<gene>
    <name evidence="2" type="ORF">M011DRAFT_474577</name>
</gene>
<dbReference type="AlphaFoldDB" id="A0A6A6VLS8"/>
<proteinExistence type="predicted"/>
<evidence type="ECO:0000313" key="3">
    <source>
        <dbReference type="Proteomes" id="UP000799440"/>
    </source>
</evidence>
<accession>A0A6A6VLS8</accession>
<evidence type="ECO:0000313" key="2">
    <source>
        <dbReference type="EMBL" id="KAF2750097.1"/>
    </source>
</evidence>
<keyword evidence="3" id="KW-1185">Reference proteome</keyword>
<name>A0A6A6VLS8_9PLEO</name>
<feature type="coiled-coil region" evidence="1">
    <location>
        <begin position="68"/>
        <end position="103"/>
    </location>
</feature>
<keyword evidence="1" id="KW-0175">Coiled coil</keyword>
<dbReference type="OrthoDB" id="3552169at2759"/>
<sequence>MASAEGQRWDRWEANCKIIWGDGYYDFDLEYDAPLNDNDNDCYQYFVKKDLGTSYGPILLATFIWDTEEEAADELDKVLEEMAKHAKQERERKEAEKAKAKSN</sequence>